<proteinExistence type="predicted"/>
<dbReference type="AlphaFoldDB" id="A0A0F9M723"/>
<accession>A0A0F9M723</accession>
<organism evidence="1">
    <name type="scientific">marine sediment metagenome</name>
    <dbReference type="NCBI Taxonomy" id="412755"/>
    <lineage>
        <taxon>unclassified sequences</taxon>
        <taxon>metagenomes</taxon>
        <taxon>ecological metagenomes</taxon>
    </lineage>
</organism>
<dbReference type="EMBL" id="LAZR01006052">
    <property type="protein sequence ID" value="KKM95116.1"/>
    <property type="molecule type" value="Genomic_DNA"/>
</dbReference>
<sequence>MNKIERLAKVKEICERTLKPHEIVDMGIDYGIEISKPQPDEDEIERDKISKPNAIGMGLIQPDQSSRLLKREQLEKILFSFENGTEATTYYIDQILSITEVDHKAHIEALMKTLEAGKVDGYEDEGGKPCVAIFLSPITWKKLKANKGLNDKEVSDE</sequence>
<reference evidence="1" key="1">
    <citation type="journal article" date="2015" name="Nature">
        <title>Complex archaea that bridge the gap between prokaryotes and eukaryotes.</title>
        <authorList>
            <person name="Spang A."/>
            <person name="Saw J.H."/>
            <person name="Jorgensen S.L."/>
            <person name="Zaremba-Niedzwiedzka K."/>
            <person name="Martijn J."/>
            <person name="Lind A.E."/>
            <person name="van Eijk R."/>
            <person name="Schleper C."/>
            <person name="Guy L."/>
            <person name="Ettema T.J."/>
        </authorList>
    </citation>
    <scope>NUCLEOTIDE SEQUENCE</scope>
</reference>
<comment type="caution">
    <text evidence="1">The sequence shown here is derived from an EMBL/GenBank/DDBJ whole genome shotgun (WGS) entry which is preliminary data.</text>
</comment>
<evidence type="ECO:0000313" key="1">
    <source>
        <dbReference type="EMBL" id="KKM95116.1"/>
    </source>
</evidence>
<protein>
    <submittedName>
        <fullName evidence="1">Uncharacterized protein</fullName>
    </submittedName>
</protein>
<name>A0A0F9M723_9ZZZZ</name>
<gene>
    <name evidence="1" type="ORF">LCGC14_1191540</name>
</gene>